<evidence type="ECO:0000256" key="9">
    <source>
        <dbReference type="ARBA" id="ARBA00023224"/>
    </source>
</evidence>
<comment type="similarity">
    <text evidence="10">Belongs to the insect chemoreceptor superfamily. Heteromeric odorant receptor channel (TC 1.A.69) family.</text>
</comment>
<keyword evidence="6 10" id="KW-1133">Transmembrane helix</keyword>
<name>A0A7R9EP69_9NEOP</name>
<accession>A0A7R9EP69</accession>
<evidence type="ECO:0000256" key="3">
    <source>
        <dbReference type="ARBA" id="ARBA00022606"/>
    </source>
</evidence>
<evidence type="ECO:0000256" key="4">
    <source>
        <dbReference type="ARBA" id="ARBA00022692"/>
    </source>
</evidence>
<dbReference type="InterPro" id="IPR004117">
    <property type="entry name" value="7tm6_olfct_rcpt"/>
</dbReference>
<evidence type="ECO:0000256" key="7">
    <source>
        <dbReference type="ARBA" id="ARBA00023136"/>
    </source>
</evidence>
<keyword evidence="2" id="KW-1003">Cell membrane</keyword>
<evidence type="ECO:0000256" key="2">
    <source>
        <dbReference type="ARBA" id="ARBA00022475"/>
    </source>
</evidence>
<keyword evidence="7 10" id="KW-0472">Membrane</keyword>
<keyword evidence="5 10" id="KW-0552">Olfaction</keyword>
<dbReference type="AlphaFoldDB" id="A0A7R9EP69"/>
<sequence length="437" mass="49014">MPVYLPQAVVLLPQAMVLLPQAVVLLSQALSFSLPPTETNMVDIYTPCVTRGAILYSVREPQPTYQRAPVANVPQWSHPFPNITESSGYVEILPLKEWWPIDVSQSPGYELSYIFQVLDIGVHAIFFLSTSTICYGIVFLVTHRFKILQHVFENIKEVSTKKVLSGIEIATNNDAVDINGLRYRNNGSSNEITQLKSLREMKEWLSIVEGEDDIGRNQNYPNIPIFKSASSPMADRLFTNNQETFLKGLEQTRIHGQTMETVKQRFSSDIEEKINRQMMEDLKTAIQYHQSLLSSCRELETLINPILGADMLILLVVLCVSGFQLSLPEAIDVMNNIELLIVNTGLSLVFCSLVDELSLQSGRIGRSLYESGWLDTPQNYKKSILIIMTCSKRPVALTMVKCSRVTMMSFSTQYPSVAFDVGSPFDSVARGRALLSA</sequence>
<keyword evidence="9 10" id="KW-0807">Transducer</keyword>
<feature type="transmembrane region" description="Helical" evidence="10">
    <location>
        <begin position="120"/>
        <end position="141"/>
    </location>
</feature>
<feature type="chain" id="PRO_5030961389" description="Odorant receptor" evidence="11">
    <location>
        <begin position="32"/>
        <end position="437"/>
    </location>
</feature>
<keyword evidence="11" id="KW-0732">Signal</keyword>
<dbReference type="GO" id="GO:0007165">
    <property type="term" value="P:signal transduction"/>
    <property type="evidence" value="ECO:0007669"/>
    <property type="project" value="UniProtKB-KW"/>
</dbReference>
<keyword evidence="8 10" id="KW-0675">Receptor</keyword>
<gene>
    <name evidence="12" type="ORF">TBIB3V08_LOCUS1455</name>
</gene>
<dbReference type="EMBL" id="OD564543">
    <property type="protein sequence ID" value="CAD7438870.1"/>
    <property type="molecule type" value="Genomic_DNA"/>
</dbReference>
<dbReference type="GO" id="GO:0005886">
    <property type="term" value="C:plasma membrane"/>
    <property type="evidence" value="ECO:0007669"/>
    <property type="project" value="UniProtKB-SubCell"/>
</dbReference>
<dbReference type="GO" id="GO:0005549">
    <property type="term" value="F:odorant binding"/>
    <property type="evidence" value="ECO:0007669"/>
    <property type="project" value="InterPro"/>
</dbReference>
<evidence type="ECO:0000256" key="5">
    <source>
        <dbReference type="ARBA" id="ARBA00022725"/>
    </source>
</evidence>
<feature type="signal peptide" evidence="11">
    <location>
        <begin position="1"/>
        <end position="31"/>
    </location>
</feature>
<evidence type="ECO:0000256" key="10">
    <source>
        <dbReference type="RuleBase" id="RU351113"/>
    </source>
</evidence>
<evidence type="ECO:0000256" key="11">
    <source>
        <dbReference type="SAM" id="SignalP"/>
    </source>
</evidence>
<dbReference type="GO" id="GO:0004984">
    <property type="term" value="F:olfactory receptor activity"/>
    <property type="evidence" value="ECO:0007669"/>
    <property type="project" value="InterPro"/>
</dbReference>
<reference evidence="12" key="1">
    <citation type="submission" date="2020-11" db="EMBL/GenBank/DDBJ databases">
        <authorList>
            <person name="Tran Van P."/>
        </authorList>
    </citation>
    <scope>NUCLEOTIDE SEQUENCE</scope>
</reference>
<dbReference type="PANTHER" id="PTHR21137:SF35">
    <property type="entry name" value="ODORANT RECEPTOR 19A-RELATED"/>
    <property type="match status" value="1"/>
</dbReference>
<proteinExistence type="inferred from homology"/>
<dbReference type="PANTHER" id="PTHR21137">
    <property type="entry name" value="ODORANT RECEPTOR"/>
    <property type="match status" value="1"/>
</dbReference>
<comment type="caution">
    <text evidence="10">Lacks conserved residue(s) required for the propagation of feature annotation.</text>
</comment>
<dbReference type="Pfam" id="PF02949">
    <property type="entry name" value="7tm_6"/>
    <property type="match status" value="1"/>
</dbReference>
<keyword evidence="4 10" id="KW-0812">Transmembrane</keyword>
<comment type="subcellular location">
    <subcellularLocation>
        <location evidence="1 10">Cell membrane</location>
        <topology evidence="1 10">Multi-pass membrane protein</topology>
    </subcellularLocation>
</comment>
<evidence type="ECO:0000256" key="6">
    <source>
        <dbReference type="ARBA" id="ARBA00022989"/>
    </source>
</evidence>
<evidence type="ECO:0000313" key="12">
    <source>
        <dbReference type="EMBL" id="CAD7438870.1"/>
    </source>
</evidence>
<organism evidence="12">
    <name type="scientific">Timema bartmani</name>
    <dbReference type="NCBI Taxonomy" id="61472"/>
    <lineage>
        <taxon>Eukaryota</taxon>
        <taxon>Metazoa</taxon>
        <taxon>Ecdysozoa</taxon>
        <taxon>Arthropoda</taxon>
        <taxon>Hexapoda</taxon>
        <taxon>Insecta</taxon>
        <taxon>Pterygota</taxon>
        <taxon>Neoptera</taxon>
        <taxon>Polyneoptera</taxon>
        <taxon>Phasmatodea</taxon>
        <taxon>Timematodea</taxon>
        <taxon>Timematoidea</taxon>
        <taxon>Timematidae</taxon>
        <taxon>Timema</taxon>
    </lineage>
</organism>
<protein>
    <recommendedName>
        <fullName evidence="10">Odorant receptor</fullName>
    </recommendedName>
</protein>
<evidence type="ECO:0000256" key="8">
    <source>
        <dbReference type="ARBA" id="ARBA00023170"/>
    </source>
</evidence>
<keyword evidence="3 10" id="KW-0716">Sensory transduction</keyword>
<evidence type="ECO:0000256" key="1">
    <source>
        <dbReference type="ARBA" id="ARBA00004651"/>
    </source>
</evidence>